<dbReference type="GO" id="GO:0016491">
    <property type="term" value="F:oxidoreductase activity"/>
    <property type="evidence" value="ECO:0007669"/>
    <property type="project" value="InterPro"/>
</dbReference>
<dbReference type="Gene3D" id="3.40.50.80">
    <property type="entry name" value="Nucleotide-binding domain of ferredoxin-NADP reductase (FNR) module"/>
    <property type="match status" value="1"/>
</dbReference>
<dbReference type="Pfam" id="PF08021">
    <property type="entry name" value="FAD_binding_9"/>
    <property type="match status" value="1"/>
</dbReference>
<evidence type="ECO:0000259" key="1">
    <source>
        <dbReference type="PROSITE" id="PS51384"/>
    </source>
</evidence>
<dbReference type="EMBL" id="VIWU01000001">
    <property type="protein sequence ID" value="TWF78342.1"/>
    <property type="molecule type" value="Genomic_DNA"/>
</dbReference>
<evidence type="ECO:0000313" key="3">
    <source>
        <dbReference type="Proteomes" id="UP000321261"/>
    </source>
</evidence>
<keyword evidence="3" id="KW-1185">Reference proteome</keyword>
<proteinExistence type="predicted"/>
<dbReference type="AlphaFoldDB" id="A0A561SU12"/>
<dbReference type="InterPro" id="IPR039261">
    <property type="entry name" value="FNR_nucleotide-bd"/>
</dbReference>
<reference evidence="2 3" key="1">
    <citation type="submission" date="2019-06" db="EMBL/GenBank/DDBJ databases">
        <title>Sequencing the genomes of 1000 actinobacteria strains.</title>
        <authorList>
            <person name="Klenk H.-P."/>
        </authorList>
    </citation>
    <scope>NUCLEOTIDE SEQUENCE [LARGE SCALE GENOMIC DNA]</scope>
    <source>
        <strain evidence="2 3">DSM 45671</strain>
    </source>
</reference>
<organism evidence="2 3">
    <name type="scientific">Pseudonocardia hierapolitana</name>
    <dbReference type="NCBI Taxonomy" id="1128676"/>
    <lineage>
        <taxon>Bacteria</taxon>
        <taxon>Bacillati</taxon>
        <taxon>Actinomycetota</taxon>
        <taxon>Actinomycetes</taxon>
        <taxon>Pseudonocardiales</taxon>
        <taxon>Pseudonocardiaceae</taxon>
        <taxon>Pseudonocardia</taxon>
    </lineage>
</organism>
<dbReference type="InterPro" id="IPR013113">
    <property type="entry name" value="SIP_FAD-bd"/>
</dbReference>
<dbReference type="PROSITE" id="PS51384">
    <property type="entry name" value="FAD_FR"/>
    <property type="match status" value="1"/>
</dbReference>
<feature type="domain" description="FAD-binding FR-type" evidence="1">
    <location>
        <begin position="4"/>
        <end position="111"/>
    </location>
</feature>
<dbReference type="Proteomes" id="UP000321261">
    <property type="component" value="Unassembled WGS sequence"/>
</dbReference>
<dbReference type="InterPro" id="IPR017927">
    <property type="entry name" value="FAD-bd_FR_type"/>
</dbReference>
<dbReference type="InterPro" id="IPR039374">
    <property type="entry name" value="SIP_fam"/>
</dbReference>
<dbReference type="CDD" id="cd06193">
    <property type="entry name" value="siderophore_interacting"/>
    <property type="match status" value="1"/>
</dbReference>
<dbReference type="PANTHER" id="PTHR30157:SF0">
    <property type="entry name" value="NADPH-DEPENDENT FERRIC-CHELATE REDUCTASE"/>
    <property type="match status" value="1"/>
</dbReference>
<dbReference type="Pfam" id="PF04954">
    <property type="entry name" value="SIP"/>
    <property type="match status" value="1"/>
</dbReference>
<gene>
    <name evidence="2" type="ORF">FHX44_114265</name>
</gene>
<dbReference type="InterPro" id="IPR007037">
    <property type="entry name" value="SIP_rossman_dom"/>
</dbReference>
<dbReference type="OrthoDB" id="9814826at2"/>
<sequence length="277" mass="30124">MGAPDLLTARVQAVRTLCPNMIRIVLGGGDLASYVPAGVPDEAVALWFRGAGPSAEPIGRNYSVRAFDTARAEMTIDFVVHDGGAAAQWAKRATPGDEVEISRPRSWYRPAPDTEWLLLVADLAGLPALARILEERDPAVPAHAIVEVIDEQELAMLPEAPGVTVDCSTGTGNGVAPSVLSDRVRAHPLPPGTGYAWFAGEAGEARQVRKFLRTDHGWSRDRLDAIGYWRVEAERWTARYERVQNELIAVYRGALEAGRSEKEASELYDDALERAGL</sequence>
<dbReference type="InterPro" id="IPR017938">
    <property type="entry name" value="Riboflavin_synthase-like_b-brl"/>
</dbReference>
<evidence type="ECO:0000313" key="2">
    <source>
        <dbReference type="EMBL" id="TWF78342.1"/>
    </source>
</evidence>
<name>A0A561SU12_9PSEU</name>
<accession>A0A561SU12</accession>
<dbReference type="SUPFAM" id="SSF63380">
    <property type="entry name" value="Riboflavin synthase domain-like"/>
    <property type="match status" value="1"/>
</dbReference>
<dbReference type="RefSeq" id="WP_147257375.1">
    <property type="nucleotide sequence ID" value="NZ_VIWU01000001.1"/>
</dbReference>
<comment type="caution">
    <text evidence="2">The sequence shown here is derived from an EMBL/GenBank/DDBJ whole genome shotgun (WGS) entry which is preliminary data.</text>
</comment>
<protein>
    <submittedName>
        <fullName evidence="2">NADPH-dependent ferric siderophore reductase</fullName>
    </submittedName>
</protein>
<dbReference type="PANTHER" id="PTHR30157">
    <property type="entry name" value="FERRIC REDUCTASE, NADPH-DEPENDENT"/>
    <property type="match status" value="1"/>
</dbReference>
<dbReference type="Gene3D" id="2.40.30.10">
    <property type="entry name" value="Translation factors"/>
    <property type="match status" value="1"/>
</dbReference>